<reference evidence="7" key="1">
    <citation type="submission" date="2015-06" db="EMBL/GenBank/DDBJ databases">
        <title>Expansion of signal transduction pathways in fungi by whole-genome duplication.</title>
        <authorList>
            <consortium name="DOE Joint Genome Institute"/>
            <person name="Corrochano L.M."/>
            <person name="Kuo A."/>
            <person name="Marcet-Houben M."/>
            <person name="Polaino S."/>
            <person name="Salamov A."/>
            <person name="Villalobos J.M."/>
            <person name="Alvarez M.I."/>
            <person name="Avalos J."/>
            <person name="Benito E.P."/>
            <person name="Benoit I."/>
            <person name="Burger G."/>
            <person name="Camino L.P."/>
            <person name="Canovas D."/>
            <person name="Cerda-Olmedo E."/>
            <person name="Cheng J.-F."/>
            <person name="Dominguez A."/>
            <person name="Elias M."/>
            <person name="Eslava A.P."/>
            <person name="Glaser F."/>
            <person name="Grimwood J."/>
            <person name="Gutierrez G."/>
            <person name="Heitman J."/>
            <person name="Henrissat B."/>
            <person name="Iturriaga E.A."/>
            <person name="Lang B.F."/>
            <person name="Lavin J.L."/>
            <person name="Lee S."/>
            <person name="Li W."/>
            <person name="Lindquist E."/>
            <person name="Lopez-Garcia S."/>
            <person name="Luque E.M."/>
            <person name="Marcos A.T."/>
            <person name="Martin J."/>
            <person name="McCluskey K."/>
            <person name="Medina H.R."/>
            <person name="Miralles-Duran A."/>
            <person name="Miyazaki A."/>
            <person name="Munoz-Torres E."/>
            <person name="Oguiza J.A."/>
            <person name="Ohm R."/>
            <person name="Olmedo M."/>
            <person name="Orejas M."/>
            <person name="Ortiz-Castellanos L."/>
            <person name="Pisabarro A.G."/>
            <person name="Rodriguez-Romero J."/>
            <person name="Ruiz-Herrera J."/>
            <person name="Ruiz-Vazquez R."/>
            <person name="Sanz C."/>
            <person name="Schackwitz W."/>
            <person name="Schmutz J."/>
            <person name="Shahriari M."/>
            <person name="Shelest E."/>
            <person name="Silva-Franco F."/>
            <person name="Soanes D."/>
            <person name="Syed K."/>
            <person name="Tagua V.G."/>
            <person name="Talbot N.J."/>
            <person name="Thon M."/>
            <person name="De vries R.P."/>
            <person name="Wiebenga A."/>
            <person name="Yadav J.S."/>
            <person name="Braun E.L."/>
            <person name="Baker S."/>
            <person name="Garre V."/>
            <person name="Horwitz B."/>
            <person name="Torres-Martinez S."/>
            <person name="Idnurm A."/>
            <person name="Herrera-Estrella A."/>
            <person name="Gabaldon T."/>
            <person name="Grigoriev I.V."/>
        </authorList>
    </citation>
    <scope>NUCLEOTIDE SEQUENCE [LARGE SCALE GENOMIC DNA]</scope>
    <source>
        <strain evidence="7">NRRL 1555(-)</strain>
    </source>
</reference>
<gene>
    <name evidence="6" type="ORF">PHYBLDRAFT_95981</name>
</gene>
<evidence type="ECO:0000259" key="5">
    <source>
        <dbReference type="Pfam" id="PF24919"/>
    </source>
</evidence>
<dbReference type="InterPro" id="IPR056881">
    <property type="entry name" value="Mug62_dom"/>
</dbReference>
<feature type="compositionally biased region" description="Polar residues" evidence="1">
    <location>
        <begin position="420"/>
        <end position="431"/>
    </location>
</feature>
<dbReference type="VEuPathDB" id="FungiDB:PHYBLDRAFT_95981"/>
<dbReference type="Gene3D" id="3.40.50.12780">
    <property type="entry name" value="N-terminal domain of ligase-like"/>
    <property type="match status" value="3"/>
</dbReference>
<evidence type="ECO:0000256" key="2">
    <source>
        <dbReference type="SAM" id="Phobius"/>
    </source>
</evidence>
<proteinExistence type="predicted"/>
<dbReference type="PANTHER" id="PTHR22754">
    <property type="entry name" value="DISCO-INTERACTING PROTEIN 2 DIP2 -RELATED"/>
    <property type="match status" value="1"/>
</dbReference>
<dbReference type="Pfam" id="PF23024">
    <property type="entry name" value="AMP-dom_DIP2-like"/>
    <property type="match status" value="1"/>
</dbReference>
<feature type="non-terminal residue" evidence="6">
    <location>
        <position position="1363"/>
    </location>
</feature>
<dbReference type="InterPro" id="IPR045851">
    <property type="entry name" value="AMP-bd_C_sf"/>
</dbReference>
<dbReference type="SUPFAM" id="SSF56801">
    <property type="entry name" value="Acetyl-CoA synthetase-like"/>
    <property type="match status" value="2"/>
</dbReference>
<dbReference type="Proteomes" id="UP000077315">
    <property type="component" value="Unassembled WGS sequence"/>
</dbReference>
<evidence type="ECO:0000259" key="3">
    <source>
        <dbReference type="Pfam" id="PF00501"/>
    </source>
</evidence>
<feature type="domain" description="AMP-dependent synthetase/ligase" evidence="3">
    <location>
        <begin position="775"/>
        <end position="1196"/>
    </location>
</feature>
<feature type="region of interest" description="Disordered" evidence="1">
    <location>
        <begin position="403"/>
        <end position="431"/>
    </location>
</feature>
<name>A0A167R0F8_PHYB8</name>
<feature type="domain" description="Meiotically up-regulated gene 62 protein-like alpha-beta" evidence="5">
    <location>
        <begin position="588"/>
        <end position="705"/>
    </location>
</feature>
<dbReference type="OrthoDB" id="69964at2759"/>
<accession>A0A167R0F8</accession>
<dbReference type="InterPro" id="IPR000873">
    <property type="entry name" value="AMP-dep_synth/lig_dom"/>
</dbReference>
<keyword evidence="7" id="KW-1185">Reference proteome</keyword>
<keyword evidence="2" id="KW-0472">Membrane</keyword>
<evidence type="ECO:0000259" key="4">
    <source>
        <dbReference type="Pfam" id="PF23024"/>
    </source>
</evidence>
<evidence type="ECO:0008006" key="8">
    <source>
        <dbReference type="Google" id="ProtNLM"/>
    </source>
</evidence>
<keyword evidence="2" id="KW-1133">Transmembrane helix</keyword>
<dbReference type="STRING" id="763407.A0A167R0F8"/>
<feature type="transmembrane region" description="Helical" evidence="2">
    <location>
        <begin position="824"/>
        <end position="849"/>
    </location>
</feature>
<keyword evidence="2" id="KW-0812">Transmembrane</keyword>
<feature type="domain" description="AMP-dependent synthetase/ligase" evidence="3">
    <location>
        <begin position="49"/>
        <end position="360"/>
    </location>
</feature>
<feature type="domain" description="AMP-binding enzyme C-terminal" evidence="4">
    <location>
        <begin position="1259"/>
        <end position="1363"/>
    </location>
</feature>
<dbReference type="EMBL" id="KV440971">
    <property type="protein sequence ID" value="OAD80559.1"/>
    <property type="molecule type" value="Genomic_DNA"/>
</dbReference>
<dbReference type="FunCoup" id="A0A167R0F8">
    <property type="interactions" value="136"/>
</dbReference>
<dbReference type="Pfam" id="PF00501">
    <property type="entry name" value="AMP-binding"/>
    <property type="match status" value="2"/>
</dbReference>
<dbReference type="PANTHER" id="PTHR22754:SF32">
    <property type="entry name" value="DISCO-INTERACTING PROTEIN 2"/>
    <property type="match status" value="1"/>
</dbReference>
<sequence>PLVPRDVPLDPDNIDYVELTQCENLAQVLRYRVANNSLSRAMPAFTTVDSKGKETTSLTWEKLLARAEKVAKVIREKSDLKLGDRVALIYRKSEAIEFTIALFGCFLSGRVAVPINAADELAELAFVLNLSATRLVLTTEHNLKAFTKDMQARQVDFPKNIEWWKTNDFGSWYPSQKSSGYPDLKVPELAYIEYVKAANGELKGVAITHKTLMAQCRVYKAATTETCAAVNEQGEMVIERMAGPQPVDVVVSYLEPRQQVGLVLSILCSVFSGNHTIFASASIMETPAIWVYVLSKYSATIALADYPGLKLATKLYQAHPKEVQFVSKKVVPNLSELRLLMIDTIIVQPEVNEFIAEELLRPLGNTEDPLEVVCPVASLPEHGGMLLSFRDYLGPAVLEEWSEEPLDSENNQDQEQDQDYQPSSTRKMTSTLASGHSRDVWECVLDADALRLNKVVVLAAGSPDQISEHFNQPGQVRMGSFGFVIPQATVAIVDPETTAICAADTIGEVWIDAPSVPGGFWGLPKHSSAIFHARPIIVQPDTLHPEIYDQEFLRTGLVGKLIGGRLVVFGTYEERIRQQRLGEGLGLTEVHFASSLVETITKNTRLDSCVFFDITLNSQNLPVLAFESAATREELPGLINSVVDLALGYHGLRLYAAVVVGPNNLPRSMKNGRRYLHAMMTKRAFLAGQMNLRYLKMDVDRTVFGVATSDDPNLDIWRSYVAYEKGVSMGIISARPQPQHTGMEIIRSVLDERTDFDLSKFTNIIDLFIWRTSLHPEETAFTVLTQSNGSLPTKSYTWRKMSTKIATVANFLQKKLGLKRNQKVLLFIPFGIDFIISIYACLSLGIIVVTCPPPDPDQHPQRIQDDVGSMFAALHDLSISYILTNTRAEDILKNKQVSPVVKQVLAQYRKANFKMPEQSSVSKAPKFNKLLGKESGFMVQPEWLSDKSPALISVQYSADMRRVYATLGHDTILAQCRTQKMTCQMKFQRSLVVASIYGTFGLGLLHSAFCGVYVGCPTVTISDEDFYTNPLAYFELIQRYKAKDVCVSHPLLQYAMNRISQSDLRRVVLHNVQNMMVTTDDRPKPVLYQHITRYLAITRLEKEAINTVYSHASNPMVTTRSYMLVEPISLFVDFAWLRQGIVRPLSPEEDTSGVLLHDSGIVPSNTMIAIVNPETQMLCPSNVIGEIWVASDCNIQTLYGLNEASHAARFEATISGADPRVKYMRTGDLGFLWNVQRQTGTQQTVVEEGQCLFVLGAISETIEVNRLLHFPIDIENTIERSHPGIPVGGCHVFQAGSEVVVVAAIKAKEQALAAIPMIVNTVLEGHSFLVDTVVIVNSNQLPRSRYGDKLRGKTLASFVEKKL</sequence>
<evidence type="ECO:0000313" key="6">
    <source>
        <dbReference type="EMBL" id="OAD80559.1"/>
    </source>
</evidence>
<dbReference type="InParanoid" id="A0A167R0F8"/>
<feature type="non-terminal residue" evidence="6">
    <location>
        <position position="1"/>
    </location>
</feature>
<dbReference type="RefSeq" id="XP_018298599.1">
    <property type="nucleotide sequence ID" value="XM_018443939.1"/>
</dbReference>
<dbReference type="Gene3D" id="3.30.300.30">
    <property type="match status" value="1"/>
</dbReference>
<dbReference type="InterPro" id="IPR042099">
    <property type="entry name" value="ANL_N_sf"/>
</dbReference>
<feature type="compositionally biased region" description="Acidic residues" evidence="1">
    <location>
        <begin position="403"/>
        <end position="418"/>
    </location>
</feature>
<dbReference type="Pfam" id="PF24919">
    <property type="entry name" value="Mug62"/>
    <property type="match status" value="1"/>
</dbReference>
<evidence type="ECO:0000256" key="1">
    <source>
        <dbReference type="SAM" id="MobiDB-lite"/>
    </source>
</evidence>
<dbReference type="GO" id="GO:0005829">
    <property type="term" value="C:cytosol"/>
    <property type="evidence" value="ECO:0007669"/>
    <property type="project" value="TreeGrafter"/>
</dbReference>
<evidence type="ECO:0000313" key="7">
    <source>
        <dbReference type="Proteomes" id="UP000077315"/>
    </source>
</evidence>
<organism evidence="6 7">
    <name type="scientific">Phycomyces blakesleeanus (strain ATCC 8743b / DSM 1359 / FGSC 10004 / NBRC 33097 / NRRL 1555)</name>
    <dbReference type="NCBI Taxonomy" id="763407"/>
    <lineage>
        <taxon>Eukaryota</taxon>
        <taxon>Fungi</taxon>
        <taxon>Fungi incertae sedis</taxon>
        <taxon>Mucoromycota</taxon>
        <taxon>Mucoromycotina</taxon>
        <taxon>Mucoromycetes</taxon>
        <taxon>Mucorales</taxon>
        <taxon>Phycomycetaceae</taxon>
        <taxon>Phycomyces</taxon>
    </lineage>
</organism>
<dbReference type="InterPro" id="IPR025110">
    <property type="entry name" value="AMP-bd_C"/>
</dbReference>
<protein>
    <recommendedName>
        <fullName evidence="8">AMP-dependent synthetase/ligase domain-containing protein</fullName>
    </recommendedName>
</protein>
<dbReference type="GeneID" id="29004844"/>